<organism evidence="3 4">
    <name type="scientific">Bugula neritina</name>
    <name type="common">Brown bryozoan</name>
    <name type="synonym">Sertularia neritina</name>
    <dbReference type="NCBI Taxonomy" id="10212"/>
    <lineage>
        <taxon>Eukaryota</taxon>
        <taxon>Metazoa</taxon>
        <taxon>Spiralia</taxon>
        <taxon>Lophotrochozoa</taxon>
        <taxon>Bryozoa</taxon>
        <taxon>Gymnolaemata</taxon>
        <taxon>Cheilostomatida</taxon>
        <taxon>Flustrina</taxon>
        <taxon>Buguloidea</taxon>
        <taxon>Bugulidae</taxon>
        <taxon>Bugula</taxon>
    </lineage>
</organism>
<dbReference type="PROSITE" id="PS50119">
    <property type="entry name" value="ZF_BBOX"/>
    <property type="match status" value="1"/>
</dbReference>
<protein>
    <recommendedName>
        <fullName evidence="2">B box-type domain-containing protein</fullName>
    </recommendedName>
</protein>
<keyword evidence="4" id="KW-1185">Reference proteome</keyword>
<proteinExistence type="predicted"/>
<dbReference type="PANTHER" id="PTHR25462:SF296">
    <property type="entry name" value="MEIOTIC P26, ISOFORM F"/>
    <property type="match status" value="1"/>
</dbReference>
<dbReference type="PANTHER" id="PTHR25462">
    <property type="entry name" value="BONUS, ISOFORM C-RELATED"/>
    <property type="match status" value="1"/>
</dbReference>
<dbReference type="SUPFAM" id="SSF101898">
    <property type="entry name" value="NHL repeat"/>
    <property type="match status" value="1"/>
</dbReference>
<dbReference type="GO" id="GO:0061630">
    <property type="term" value="F:ubiquitin protein ligase activity"/>
    <property type="evidence" value="ECO:0007669"/>
    <property type="project" value="TreeGrafter"/>
</dbReference>
<evidence type="ECO:0000256" key="1">
    <source>
        <dbReference type="PROSITE-ProRule" id="PRU00024"/>
    </source>
</evidence>
<comment type="caution">
    <text evidence="3">The sequence shown here is derived from an EMBL/GenBank/DDBJ whole genome shotgun (WGS) entry which is preliminary data.</text>
</comment>
<dbReference type="EMBL" id="VXIV02003097">
    <property type="protein sequence ID" value="KAF6021199.1"/>
    <property type="molecule type" value="Genomic_DNA"/>
</dbReference>
<dbReference type="InterPro" id="IPR000315">
    <property type="entry name" value="Znf_B-box"/>
</dbReference>
<gene>
    <name evidence="3" type="ORF">EB796_020491</name>
</gene>
<dbReference type="InterPro" id="IPR047153">
    <property type="entry name" value="TRIM45/56/19-like"/>
</dbReference>
<sequence>MTTSMNRVTAEKRADKCCGYCFEKVEKNHGDVEVEDLVKLGSIILSVEDDSESPPIYCDVCKDNEKLAITFCVDCEKKMCRRHEEYHDEYQNAFSRTQHKKISAEEYKKSPDRYTVRTCYKHNDEELQKACRNCHKTFCNSCNTDKKCISSAKTGSKNHEIEELPEYSKKLKIELSKLMNLLSAKISSVYELEQAAATDLGNVEDKVTAMNDKVDAVVAEQIEIIKQKAEALKTMIHLYRIDNDTVATEYRSELTKTKGYIGQLWKTTHQLLTQRHDSDIVTQYRSTKEEITSAVNLQVGLCQFPTRKMLVKAVEHRDVEVQLREALPFYLDLIMKEKKENGHCTSISSIANTELLCGQDNALEILDSSTLKSKIKVSSTSVNGVAKHKQGYLALHWENEKNYIILYSPELVFMKLFGEFYRATDKYSQLSATKTQAIAMNPDEKLLNVYNTKGEFQFSTKLLECKRPWGVHSLPDGTVLVSDFVGGCVRKYRLAEGNQHSLWMCADLVAPVGLTTDAAGFIYVASFSAKRIYIISQQGKKMKELTHPELQEVKEIYDITVDSEVVSLACGVYGVLQFRMMYEALVR</sequence>
<name>A0A7J7J4T6_BUGNE</name>
<evidence type="ECO:0000313" key="3">
    <source>
        <dbReference type="EMBL" id="KAF6021199.1"/>
    </source>
</evidence>
<evidence type="ECO:0000259" key="2">
    <source>
        <dbReference type="PROSITE" id="PS50119"/>
    </source>
</evidence>
<keyword evidence="1" id="KW-0479">Metal-binding</keyword>
<dbReference type="InterPro" id="IPR011042">
    <property type="entry name" value="6-blade_b-propeller_TolB-like"/>
</dbReference>
<dbReference type="Proteomes" id="UP000593567">
    <property type="component" value="Unassembled WGS sequence"/>
</dbReference>
<dbReference type="AlphaFoldDB" id="A0A7J7J4T6"/>
<reference evidence="3" key="1">
    <citation type="submission" date="2020-06" db="EMBL/GenBank/DDBJ databases">
        <title>Draft genome of Bugula neritina, a colonial animal packing powerful symbionts and potential medicines.</title>
        <authorList>
            <person name="Rayko M."/>
        </authorList>
    </citation>
    <scope>NUCLEOTIDE SEQUENCE [LARGE SCALE GENOMIC DNA]</scope>
    <source>
        <strain evidence="3">Kwan_BN1</strain>
    </source>
</reference>
<dbReference type="Gene3D" id="2.120.10.30">
    <property type="entry name" value="TolB, C-terminal domain"/>
    <property type="match status" value="1"/>
</dbReference>
<dbReference type="Gene3D" id="3.30.160.60">
    <property type="entry name" value="Classic Zinc Finger"/>
    <property type="match status" value="1"/>
</dbReference>
<accession>A0A7J7J4T6</accession>
<evidence type="ECO:0000313" key="4">
    <source>
        <dbReference type="Proteomes" id="UP000593567"/>
    </source>
</evidence>
<feature type="domain" description="B box-type" evidence="2">
    <location>
        <begin position="114"/>
        <end position="164"/>
    </location>
</feature>
<dbReference type="GO" id="GO:0008270">
    <property type="term" value="F:zinc ion binding"/>
    <property type="evidence" value="ECO:0007669"/>
    <property type="project" value="UniProtKB-KW"/>
</dbReference>
<keyword evidence="1" id="KW-0863">Zinc-finger</keyword>
<keyword evidence="1" id="KW-0862">Zinc</keyword>